<dbReference type="Gene3D" id="3.40.50.20">
    <property type="match status" value="1"/>
</dbReference>
<dbReference type="PANTHER" id="PTHR43585:SF2">
    <property type="entry name" value="ATP-GRASP ENZYME FSQD"/>
    <property type="match status" value="1"/>
</dbReference>
<name>A0A2K8KPS0_9GAMM</name>
<evidence type="ECO:0000313" key="6">
    <source>
        <dbReference type="EMBL" id="ATX75861.1"/>
    </source>
</evidence>
<feature type="domain" description="ATP-grasp" evidence="5">
    <location>
        <begin position="118"/>
        <end position="306"/>
    </location>
</feature>
<sequence>MSFNTIYIILNQDRYRYYSYHQYAVDQDAIVCFYDSAGRLPDRSDTSDNVVLIQSARDLTLNYITEQLTNMINSYSAVRVVCTEENYFLLAAQLREFYGSVGLDLKTSKFFRDKLYMKSKVSDMGFRVPKHCSIYSGLSYADIEKYLRCTDFIIKPISGHGARNTYHIASERQFNDLDISNPHEYEAEEYIDGELYHIDSVMVNGVILYSQSFEYSYPCIEYKKGKVISSIELDDTSALSEALSRYNLEILSAIGGTHVTHLEVFVKDGDIIFLEIAGRPPGGGLVPLHRITHGIDLANIAMRFQMDPYYVPSIANQRLKYGTYFMVPKPNIKTIKTVSVPLFKSSIEISYINLEAGDSSQVADSVSQNGAFYLVSSERKENVRDDFLMFKTHKMFI</sequence>
<dbReference type="GO" id="GO:0046872">
    <property type="term" value="F:metal ion binding"/>
    <property type="evidence" value="ECO:0007669"/>
    <property type="project" value="InterPro"/>
</dbReference>
<dbReference type="GO" id="GO:0005524">
    <property type="term" value="F:ATP binding"/>
    <property type="evidence" value="ECO:0007669"/>
    <property type="project" value="UniProtKB-UniRule"/>
</dbReference>
<organism evidence="6 7">
    <name type="scientific">Reinekea forsetii</name>
    <dbReference type="NCBI Taxonomy" id="1336806"/>
    <lineage>
        <taxon>Bacteria</taxon>
        <taxon>Pseudomonadati</taxon>
        <taxon>Pseudomonadota</taxon>
        <taxon>Gammaproteobacteria</taxon>
        <taxon>Oceanospirillales</taxon>
        <taxon>Saccharospirillaceae</taxon>
        <taxon>Reinekea</taxon>
    </lineage>
</organism>
<evidence type="ECO:0000256" key="2">
    <source>
        <dbReference type="ARBA" id="ARBA00022741"/>
    </source>
</evidence>
<dbReference type="GO" id="GO:0016874">
    <property type="term" value="F:ligase activity"/>
    <property type="evidence" value="ECO:0007669"/>
    <property type="project" value="UniProtKB-KW"/>
</dbReference>
<keyword evidence="7" id="KW-1185">Reference proteome</keyword>
<dbReference type="PANTHER" id="PTHR43585">
    <property type="entry name" value="FUMIPYRROLE BIOSYNTHESIS PROTEIN C"/>
    <property type="match status" value="1"/>
</dbReference>
<evidence type="ECO:0000256" key="1">
    <source>
        <dbReference type="ARBA" id="ARBA00022598"/>
    </source>
</evidence>
<evidence type="ECO:0000313" key="7">
    <source>
        <dbReference type="Proteomes" id="UP000229757"/>
    </source>
</evidence>
<keyword evidence="1" id="KW-0436">Ligase</keyword>
<evidence type="ECO:0000256" key="4">
    <source>
        <dbReference type="PROSITE-ProRule" id="PRU00409"/>
    </source>
</evidence>
<dbReference type="PROSITE" id="PS50975">
    <property type="entry name" value="ATP_GRASP"/>
    <property type="match status" value="1"/>
</dbReference>
<protein>
    <recommendedName>
        <fullName evidence="5">ATP-grasp domain-containing protein</fullName>
    </recommendedName>
</protein>
<dbReference type="InterPro" id="IPR011761">
    <property type="entry name" value="ATP-grasp"/>
</dbReference>
<dbReference type="KEGG" id="rfo:REIFOR_00693"/>
<evidence type="ECO:0000256" key="3">
    <source>
        <dbReference type="ARBA" id="ARBA00022840"/>
    </source>
</evidence>
<dbReference type="EMBL" id="CP011797">
    <property type="protein sequence ID" value="ATX75861.1"/>
    <property type="molecule type" value="Genomic_DNA"/>
</dbReference>
<dbReference type="Proteomes" id="UP000229757">
    <property type="component" value="Chromosome"/>
</dbReference>
<dbReference type="AlphaFoldDB" id="A0A2K8KPS0"/>
<keyword evidence="3 4" id="KW-0067">ATP-binding</keyword>
<dbReference type="SUPFAM" id="SSF56059">
    <property type="entry name" value="Glutathione synthetase ATP-binding domain-like"/>
    <property type="match status" value="1"/>
</dbReference>
<dbReference type="OrthoDB" id="6166677at2"/>
<dbReference type="Gene3D" id="3.30.470.20">
    <property type="entry name" value="ATP-grasp fold, B domain"/>
    <property type="match status" value="1"/>
</dbReference>
<evidence type="ECO:0000259" key="5">
    <source>
        <dbReference type="PROSITE" id="PS50975"/>
    </source>
</evidence>
<keyword evidence="2 4" id="KW-0547">Nucleotide-binding</keyword>
<reference evidence="6 7" key="1">
    <citation type="journal article" date="2017" name="Environ. Microbiol.">
        <title>Genomic and physiological analyses of 'Reinekea forsetii' reveal a versatile opportunistic lifestyle during spring algae blooms.</title>
        <authorList>
            <person name="Avci B."/>
            <person name="Hahnke R.L."/>
            <person name="Chafee M."/>
            <person name="Fischer T."/>
            <person name="Gruber-Vodicka H."/>
            <person name="Tegetmeyer H.E."/>
            <person name="Harder J."/>
            <person name="Fuchs B.M."/>
            <person name="Amann R.I."/>
            <person name="Teeling H."/>
        </authorList>
    </citation>
    <scope>NUCLEOTIDE SEQUENCE [LARGE SCALE GENOMIC DNA]</scope>
    <source>
        <strain evidence="6 7">Hel1_31_D35</strain>
    </source>
</reference>
<dbReference type="RefSeq" id="WP_100256243.1">
    <property type="nucleotide sequence ID" value="NZ_CP011797.1"/>
</dbReference>
<dbReference type="InterPro" id="IPR052032">
    <property type="entry name" value="ATP-dep_AA_Ligase"/>
</dbReference>
<gene>
    <name evidence="6" type="ORF">REIFOR_00693</name>
</gene>
<proteinExistence type="predicted"/>
<accession>A0A2K8KPS0</accession>